<keyword evidence="2" id="KW-1185">Reference proteome</keyword>
<comment type="caution">
    <text evidence="1">The sequence shown here is derived from an EMBL/GenBank/DDBJ whole genome shotgun (WGS) entry which is preliminary data.</text>
</comment>
<dbReference type="AlphaFoldDB" id="A0A4Z0HXN4"/>
<evidence type="ECO:0000313" key="2">
    <source>
        <dbReference type="Proteomes" id="UP000297792"/>
    </source>
</evidence>
<dbReference type="Proteomes" id="UP000297792">
    <property type="component" value="Unassembled WGS sequence"/>
</dbReference>
<accession>A0A4Z0HXN4</accession>
<protein>
    <recommendedName>
        <fullName evidence="3">ESX-1 secretion-associated protein EspA/EspE-like domain-containing protein</fullName>
    </recommendedName>
</protein>
<evidence type="ECO:0000313" key="1">
    <source>
        <dbReference type="EMBL" id="TGB46962.1"/>
    </source>
</evidence>
<proteinExistence type="predicted"/>
<sequence length="309" mass="33103">MSQVMSGLFRSPSTTPGATCSAAVGLPTRSEIDHWTEAIDDLSAAAEAYGTAAHRIENAADAHLRQLSAPGGTDWEGDAADTAQEAAYADRGVAYTAADLMRKMQKLANVGAGNIRQARDTALDAIAEAERDDFRVADDLSVTDTRRYTAQQMSAYEMRRATAEVHHSYVAMRARNLVSGDAKVGAELSAGAAELEGIIPADWNRRHPTIQTVSGGDGEVQPYDDDGETAEDDALAGEQIAERLRELRRGINRGIREVDTEDEIFDLYEELAKGGTQSLCPTITTTGAFSQTARSSGFVRVTTTGQLST</sequence>
<name>A0A4Z0HXN4_MYCPR</name>
<evidence type="ECO:0008006" key="3">
    <source>
        <dbReference type="Google" id="ProtNLM"/>
    </source>
</evidence>
<dbReference type="EMBL" id="RWKA01000002">
    <property type="protein sequence ID" value="TGB46962.1"/>
    <property type="molecule type" value="Genomic_DNA"/>
</dbReference>
<gene>
    <name evidence="1" type="ORF">EJD98_03595</name>
</gene>
<dbReference type="RefSeq" id="WP_135359494.1">
    <property type="nucleotide sequence ID" value="NZ_RWJZ01000002.1"/>
</dbReference>
<organism evidence="1 2">
    <name type="scientific">Mycolicibacterium peregrinum</name>
    <name type="common">Mycobacterium peregrinum</name>
    <dbReference type="NCBI Taxonomy" id="43304"/>
    <lineage>
        <taxon>Bacteria</taxon>
        <taxon>Bacillati</taxon>
        <taxon>Actinomycetota</taxon>
        <taxon>Actinomycetes</taxon>
        <taxon>Mycobacteriales</taxon>
        <taxon>Mycobacteriaceae</taxon>
        <taxon>Mycolicibacterium</taxon>
    </lineage>
</organism>
<reference evidence="1 2" key="1">
    <citation type="submission" date="2018-12" db="EMBL/GenBank/DDBJ databases">
        <title>Draft genome sequences of Mycolicibacterium peregrinum isolated from a pig with lymphadenitis and from soil on the same Japanese pig farm.</title>
        <authorList>
            <person name="Komatsu T."/>
            <person name="Ohya K."/>
            <person name="Sawai K."/>
            <person name="Odoi J.O."/>
            <person name="Otsu K."/>
            <person name="Ota A."/>
            <person name="Ito T."/>
            <person name="Kawai M."/>
            <person name="Maruyama F."/>
        </authorList>
    </citation>
    <scope>NUCLEOTIDE SEQUENCE [LARGE SCALE GENOMIC DNA]</scope>
    <source>
        <strain evidence="1 2">138</strain>
    </source>
</reference>